<reference evidence="1" key="1">
    <citation type="journal article" date="2015" name="Nature">
        <title>Complex archaea that bridge the gap between prokaryotes and eukaryotes.</title>
        <authorList>
            <person name="Spang A."/>
            <person name="Saw J.H."/>
            <person name="Jorgensen S.L."/>
            <person name="Zaremba-Niedzwiedzka K."/>
            <person name="Martijn J."/>
            <person name="Lind A.E."/>
            <person name="van Eijk R."/>
            <person name="Schleper C."/>
            <person name="Guy L."/>
            <person name="Ettema T.J."/>
        </authorList>
    </citation>
    <scope>NUCLEOTIDE SEQUENCE</scope>
</reference>
<evidence type="ECO:0000313" key="1">
    <source>
        <dbReference type="EMBL" id="KKK99556.1"/>
    </source>
</evidence>
<comment type="caution">
    <text evidence="1">The sequence shown here is derived from an EMBL/GenBank/DDBJ whole genome shotgun (WGS) entry which is preliminary data.</text>
</comment>
<sequence length="294" mass="31294">EADTIISQIFDLTSSGEVTIGKGALKQVSKELFNSIKRTAEASGVTKELSEFTAARANFRLVKETLENKLVSSIAENNTPELLGRLLARPGIGSRLGNLNNILSEKQIGAARRSFFEFLIDKATARNIEGISEGALVGDKFISLLDNVGEESLRKIFSPNQLSQILRFGRVANIANLSPEIPRPVSAQSVSLLSFGQGQAVAATVAGLGTGAIFDSSTGIVVAGSIIFGPAVIARMLANPKGLDLITKLTRLPVAQGTQASIRILNQLNVLLATDRSREKRFPSKTTAIPSNIP</sequence>
<accession>A0A0F9CSL4</accession>
<dbReference type="EMBL" id="LAZR01045155">
    <property type="protein sequence ID" value="KKK99556.1"/>
    <property type="molecule type" value="Genomic_DNA"/>
</dbReference>
<protein>
    <submittedName>
        <fullName evidence="1">Uncharacterized protein</fullName>
    </submittedName>
</protein>
<dbReference type="AlphaFoldDB" id="A0A0F9CSL4"/>
<proteinExistence type="predicted"/>
<gene>
    <name evidence="1" type="ORF">LCGC14_2631570</name>
</gene>
<organism evidence="1">
    <name type="scientific">marine sediment metagenome</name>
    <dbReference type="NCBI Taxonomy" id="412755"/>
    <lineage>
        <taxon>unclassified sequences</taxon>
        <taxon>metagenomes</taxon>
        <taxon>ecological metagenomes</taxon>
    </lineage>
</organism>
<feature type="non-terminal residue" evidence="1">
    <location>
        <position position="1"/>
    </location>
</feature>
<name>A0A0F9CSL4_9ZZZZ</name>